<sequence>MTVATASQAGPSRQSAADSSALTPGPTSYHESSQFRHWRYSPAGLADIRQELNQRSVEVVTKNTALEKEAQISLGHTYTEPPAPASYLTVSDELLLLRFYCSQVSKICRQGFGLPEVVESTAISYLKRFYLKNSVMEWHPKNIMPTCLFLAAKTTNYPVLLDQFIPRFSKLTPADVLDTEFLVAQSLGFEFWVRGAEKALRGWGLDMQNQPNPPLEGISKSLPTALSNLSASLLTDAEFIYTPSQIGLAAWHLADPSLVETFLDHRYSTYVPSKNTSTSADDAVVNGSAGDFDPNGTSSNDSAEGNSGESQSEGEEMYGMKQSRLLHIVSDIEKMIKDGQVEVDVKKVKEVDKRLKQCSNPEKIPGTALYVKRKREKEAAEASAKAAKHQKLASASASDGDIFGSALSAPPPLLSISNSTSSSVISPRLTQIKSEQDNGNESADGRKPLSPRQRLSVNGSAAQVREGVDMTKDV</sequence>
<evidence type="ECO:0000259" key="4">
    <source>
        <dbReference type="SMART" id="SM00385"/>
    </source>
</evidence>
<keyword evidence="6" id="KW-1185">Reference proteome</keyword>
<reference evidence="6" key="2">
    <citation type="submission" date="2013-12" db="EMBL/GenBank/DDBJ databases">
        <title>Evolution of pathogenesis and genome organization in the Tremellales.</title>
        <authorList>
            <person name="Cuomo C."/>
            <person name="Litvintseva A."/>
            <person name="Heitman J."/>
            <person name="Chen Y."/>
            <person name="Sun S."/>
            <person name="Springer D."/>
            <person name="Dromer F."/>
            <person name="Young S."/>
            <person name="Zeng Q."/>
            <person name="Chapman S."/>
            <person name="Gujja S."/>
            <person name="Saif S."/>
            <person name="Birren B."/>
        </authorList>
    </citation>
    <scope>NUCLEOTIDE SEQUENCE [LARGE SCALE GENOMIC DNA]</scope>
    <source>
        <strain evidence="6">BCC8398</strain>
    </source>
</reference>
<feature type="region of interest" description="Disordered" evidence="3">
    <location>
        <begin position="381"/>
        <end position="474"/>
    </location>
</feature>
<dbReference type="Gene3D" id="1.10.472.10">
    <property type="entry name" value="Cyclin-like"/>
    <property type="match status" value="1"/>
</dbReference>
<dbReference type="PANTHER" id="PTHR10026">
    <property type="entry name" value="CYCLIN"/>
    <property type="match status" value="1"/>
</dbReference>
<dbReference type="Proteomes" id="UP000092666">
    <property type="component" value="Unassembled WGS sequence"/>
</dbReference>
<protein>
    <recommendedName>
        <fullName evidence="4">Cyclin-like domain-containing protein</fullName>
    </recommendedName>
</protein>
<dbReference type="InterPro" id="IPR006671">
    <property type="entry name" value="Cyclin_N"/>
</dbReference>
<proteinExistence type="inferred from homology"/>
<gene>
    <name evidence="5" type="ORF">I316_04145</name>
</gene>
<evidence type="ECO:0000256" key="1">
    <source>
        <dbReference type="ARBA" id="ARBA00023127"/>
    </source>
</evidence>
<feature type="compositionally biased region" description="Polar residues" evidence="3">
    <location>
        <begin position="1"/>
        <end position="32"/>
    </location>
</feature>
<dbReference type="FunFam" id="1.10.472.10:FF:000095">
    <property type="entry name" value="Cyclin Ccl1, putative (AFU_orthologue AFUA_5G07030)"/>
    <property type="match status" value="1"/>
</dbReference>
<reference evidence="5 6" key="1">
    <citation type="submission" date="2013-07" db="EMBL/GenBank/DDBJ databases">
        <title>The Genome Sequence of Cryptococcus heveanensis BCC8398.</title>
        <authorList>
            <consortium name="The Broad Institute Genome Sequencing Platform"/>
            <person name="Cuomo C."/>
            <person name="Litvintseva A."/>
            <person name="Chen Y."/>
            <person name="Heitman J."/>
            <person name="Sun S."/>
            <person name="Springer D."/>
            <person name="Dromer F."/>
            <person name="Young S.K."/>
            <person name="Zeng Q."/>
            <person name="Gargeya S."/>
            <person name="Fitzgerald M."/>
            <person name="Abouelleil A."/>
            <person name="Alvarado L."/>
            <person name="Berlin A.M."/>
            <person name="Chapman S.B."/>
            <person name="Dewar J."/>
            <person name="Goldberg J."/>
            <person name="Griggs A."/>
            <person name="Gujja S."/>
            <person name="Hansen M."/>
            <person name="Howarth C."/>
            <person name="Imamovic A."/>
            <person name="Larimer J."/>
            <person name="McCowan C."/>
            <person name="Murphy C."/>
            <person name="Pearson M."/>
            <person name="Priest M."/>
            <person name="Roberts A."/>
            <person name="Saif S."/>
            <person name="Shea T."/>
            <person name="Sykes S."/>
            <person name="Wortman J."/>
            <person name="Nusbaum C."/>
            <person name="Birren B."/>
        </authorList>
    </citation>
    <scope>NUCLEOTIDE SEQUENCE [LARGE SCALE GENOMIC DNA]</scope>
    <source>
        <strain evidence="5 6">BCC8398</strain>
    </source>
</reference>
<dbReference type="SMART" id="SM00385">
    <property type="entry name" value="CYCLIN"/>
    <property type="match status" value="1"/>
</dbReference>
<dbReference type="OrthoDB" id="340962at2759"/>
<feature type="domain" description="Cyclin-like" evidence="4">
    <location>
        <begin position="102"/>
        <end position="185"/>
    </location>
</feature>
<feature type="region of interest" description="Disordered" evidence="3">
    <location>
        <begin position="274"/>
        <end position="318"/>
    </location>
</feature>
<evidence type="ECO:0000313" key="5">
    <source>
        <dbReference type="EMBL" id="OCF34195.1"/>
    </source>
</evidence>
<accession>A0A1B9GTJ9</accession>
<dbReference type="GO" id="GO:0016538">
    <property type="term" value="F:cyclin-dependent protein serine/threonine kinase regulator activity"/>
    <property type="evidence" value="ECO:0007669"/>
    <property type="project" value="InterPro"/>
</dbReference>
<feature type="compositionally biased region" description="Polar residues" evidence="3">
    <location>
        <begin position="428"/>
        <end position="441"/>
    </location>
</feature>
<name>A0A1B9GTJ9_9TREE</name>
<dbReference type="EMBL" id="KI669501">
    <property type="protein sequence ID" value="OCF34195.1"/>
    <property type="molecule type" value="Genomic_DNA"/>
</dbReference>
<dbReference type="InterPro" id="IPR031658">
    <property type="entry name" value="Cyclin_C_2"/>
</dbReference>
<dbReference type="SUPFAM" id="SSF47954">
    <property type="entry name" value="Cyclin-like"/>
    <property type="match status" value="2"/>
</dbReference>
<feature type="region of interest" description="Disordered" evidence="3">
    <location>
        <begin position="1"/>
        <end position="34"/>
    </location>
</feature>
<evidence type="ECO:0000313" key="6">
    <source>
        <dbReference type="Proteomes" id="UP000092666"/>
    </source>
</evidence>
<feature type="compositionally biased region" description="Low complexity" evidence="3">
    <location>
        <begin position="414"/>
        <end position="427"/>
    </location>
</feature>
<dbReference type="STRING" id="1296120.A0A1B9GTJ9"/>
<dbReference type="Pfam" id="PF16899">
    <property type="entry name" value="Cyclin_C_2"/>
    <property type="match status" value="1"/>
</dbReference>
<feature type="compositionally biased region" description="Low complexity" evidence="3">
    <location>
        <begin position="302"/>
        <end position="311"/>
    </location>
</feature>
<dbReference type="InterPro" id="IPR043198">
    <property type="entry name" value="Cyclin/Ssn8"/>
</dbReference>
<dbReference type="GO" id="GO:0006357">
    <property type="term" value="P:regulation of transcription by RNA polymerase II"/>
    <property type="evidence" value="ECO:0007669"/>
    <property type="project" value="InterPro"/>
</dbReference>
<evidence type="ECO:0000256" key="2">
    <source>
        <dbReference type="RuleBase" id="RU000383"/>
    </source>
</evidence>
<organism evidence="5 6">
    <name type="scientific">Kwoniella heveanensis BCC8398</name>
    <dbReference type="NCBI Taxonomy" id="1296120"/>
    <lineage>
        <taxon>Eukaryota</taxon>
        <taxon>Fungi</taxon>
        <taxon>Dikarya</taxon>
        <taxon>Basidiomycota</taxon>
        <taxon>Agaricomycotina</taxon>
        <taxon>Tremellomycetes</taxon>
        <taxon>Tremellales</taxon>
        <taxon>Cryptococcaceae</taxon>
        <taxon>Kwoniella</taxon>
    </lineage>
</organism>
<keyword evidence="1 2" id="KW-0195">Cyclin</keyword>
<comment type="similarity">
    <text evidence="2">Belongs to the cyclin family.</text>
</comment>
<evidence type="ECO:0000256" key="3">
    <source>
        <dbReference type="SAM" id="MobiDB-lite"/>
    </source>
</evidence>
<dbReference type="Pfam" id="PF00134">
    <property type="entry name" value="Cyclin_N"/>
    <property type="match status" value="1"/>
</dbReference>
<dbReference type="InterPro" id="IPR013763">
    <property type="entry name" value="Cyclin-like_dom"/>
</dbReference>
<dbReference type="CDD" id="cd20524">
    <property type="entry name" value="CYCLIN_CCNH_rpt1"/>
    <property type="match status" value="1"/>
</dbReference>
<dbReference type="CDD" id="cd20525">
    <property type="entry name" value="CYCLIN_CCNH_rpt2"/>
    <property type="match status" value="1"/>
</dbReference>
<dbReference type="AlphaFoldDB" id="A0A1B9GTJ9"/>
<dbReference type="InterPro" id="IPR036915">
    <property type="entry name" value="Cyclin-like_sf"/>
</dbReference>